<dbReference type="PRINTS" id="PR00724">
    <property type="entry name" value="CRBOXYPTASEC"/>
</dbReference>
<dbReference type="GO" id="GO:0004185">
    <property type="term" value="F:serine-type carboxypeptidase activity"/>
    <property type="evidence" value="ECO:0007669"/>
    <property type="project" value="UniProtKB-UniRule"/>
</dbReference>
<dbReference type="PROSITE" id="PS00560">
    <property type="entry name" value="CARBOXYPEPT_SER_HIS"/>
    <property type="match status" value="1"/>
</dbReference>
<keyword evidence="2" id="KW-0645">Protease</keyword>
<dbReference type="InterPro" id="IPR029058">
    <property type="entry name" value="AB_hydrolase_fold"/>
</dbReference>
<dbReference type="EMBL" id="SPLM01000108">
    <property type="protein sequence ID" value="TMW60630.1"/>
    <property type="molecule type" value="Genomic_DNA"/>
</dbReference>
<keyword evidence="2" id="KW-0121">Carboxypeptidase</keyword>
<evidence type="ECO:0000256" key="3">
    <source>
        <dbReference type="SAM" id="Phobius"/>
    </source>
</evidence>
<dbReference type="Gene3D" id="3.40.50.12670">
    <property type="match status" value="1"/>
</dbReference>
<keyword evidence="3" id="KW-1133">Transmembrane helix</keyword>
<evidence type="ECO:0000313" key="4">
    <source>
        <dbReference type="EMBL" id="TMW60630.1"/>
    </source>
</evidence>
<dbReference type="Proteomes" id="UP000794436">
    <property type="component" value="Unassembled WGS sequence"/>
</dbReference>
<keyword evidence="3" id="KW-0472">Membrane</keyword>
<dbReference type="InterPro" id="IPR018202">
    <property type="entry name" value="Ser_caboxypep_ser_AS"/>
</dbReference>
<dbReference type="PROSITE" id="PS00131">
    <property type="entry name" value="CARBOXYPEPT_SER_SER"/>
    <property type="match status" value="1"/>
</dbReference>
<comment type="caution">
    <text evidence="4">The sequence shown here is derived from an EMBL/GenBank/DDBJ whole genome shotgun (WGS) entry which is preliminary data.</text>
</comment>
<name>A0A8K1FEK0_PYTOL</name>
<keyword evidence="5" id="KW-1185">Reference proteome</keyword>
<dbReference type="AlphaFoldDB" id="A0A8K1FEK0"/>
<evidence type="ECO:0000256" key="2">
    <source>
        <dbReference type="RuleBase" id="RU361156"/>
    </source>
</evidence>
<dbReference type="InterPro" id="IPR001563">
    <property type="entry name" value="Peptidase_S10"/>
</dbReference>
<accession>A0A8K1FEK0</accession>
<protein>
    <recommendedName>
        <fullName evidence="2">Carboxypeptidase</fullName>
        <ecNumber evidence="2">3.4.16.-</ecNumber>
    </recommendedName>
</protein>
<dbReference type="PANTHER" id="PTHR11802">
    <property type="entry name" value="SERINE PROTEASE FAMILY S10 SERINE CARBOXYPEPTIDASE"/>
    <property type="match status" value="1"/>
</dbReference>
<proteinExistence type="inferred from homology"/>
<organism evidence="4 5">
    <name type="scientific">Pythium oligandrum</name>
    <name type="common">Mycoparasitic fungus</name>
    <dbReference type="NCBI Taxonomy" id="41045"/>
    <lineage>
        <taxon>Eukaryota</taxon>
        <taxon>Sar</taxon>
        <taxon>Stramenopiles</taxon>
        <taxon>Oomycota</taxon>
        <taxon>Peronosporomycetes</taxon>
        <taxon>Pythiales</taxon>
        <taxon>Pythiaceae</taxon>
        <taxon>Pythium</taxon>
    </lineage>
</organism>
<dbReference type="PANTHER" id="PTHR11802:SF201">
    <property type="entry name" value="CARBOXYPEPTIDASE"/>
    <property type="match status" value="1"/>
</dbReference>
<feature type="transmembrane region" description="Helical" evidence="3">
    <location>
        <begin position="35"/>
        <end position="56"/>
    </location>
</feature>
<dbReference type="Gene3D" id="3.40.50.1820">
    <property type="entry name" value="alpha/beta hydrolase"/>
    <property type="match status" value="1"/>
</dbReference>
<dbReference type="GO" id="GO:0006508">
    <property type="term" value="P:proteolysis"/>
    <property type="evidence" value="ECO:0007669"/>
    <property type="project" value="UniProtKB-KW"/>
</dbReference>
<evidence type="ECO:0000313" key="5">
    <source>
        <dbReference type="Proteomes" id="UP000794436"/>
    </source>
</evidence>
<evidence type="ECO:0000256" key="1">
    <source>
        <dbReference type="ARBA" id="ARBA00009431"/>
    </source>
</evidence>
<keyword evidence="2" id="KW-0378">Hydrolase</keyword>
<dbReference type="InterPro" id="IPR033124">
    <property type="entry name" value="Ser_caboxypep_his_AS"/>
</dbReference>
<keyword evidence="3" id="KW-0812">Transmembrane</keyword>
<dbReference type="Pfam" id="PF00450">
    <property type="entry name" value="Peptidase_S10"/>
    <property type="match status" value="1"/>
</dbReference>
<reference evidence="4" key="1">
    <citation type="submission" date="2019-03" db="EMBL/GenBank/DDBJ databases">
        <title>Long read genome sequence of the mycoparasitic Pythium oligandrum ATCC 38472 isolated from sugarbeet rhizosphere.</title>
        <authorList>
            <person name="Gaulin E."/>
        </authorList>
    </citation>
    <scope>NUCLEOTIDE SEQUENCE</scope>
    <source>
        <strain evidence="4">ATCC 38472_TT</strain>
    </source>
</reference>
<sequence length="537" mass="59260">MSSVQEKKPLTATYTPLSSLRAQQRSRWSSQTKRYARGGAVLVIMFVFWGAIFTSMRALRGYDTSKIETKHAESFPGATDLITELYGKPDTYTSRLFSGYLPIGNGGQAFYFYAESLGEKPQQDPVLLWLNGGPGASSLAGCFSENGPLIVNDDSQSLRVNEHAWNTNANFLCIESPVGVGFSYNISGVYESDDLRQADELYLAVQQFFVKFPWLRENDFIISGESYGGVYVPTTAKRIVEGNLAGEAKINLKKFVVGNGANEFLSLSKVLYGYYHGLISTQEYEAIRSACPELKEFEPTPQLEANSICQKALSEYDEQVLNTAVNSYNVIGKCAGNPQSGIEKMVQELIEPMRGFPHPVAMTLGLCLNSTKLISYFNLPVVRQNMHTKLEIDHWSNIALTSASIDIAALAPAAGVDPQMVKHKVLGFNVTLGMVVTPLWKYLVEHDVQGVIYHGDADMQCDFIGGLWAVESLGLPRKQGRQAWTVTLDGSDQVAGFFEDFGPIQYVTVKGAGHMVPETNPIEAKKLLDLFVLDKQL</sequence>
<dbReference type="EC" id="3.4.16.-" evidence="2"/>
<gene>
    <name evidence="4" type="ORF">Poli38472_000672</name>
</gene>
<dbReference type="SUPFAM" id="SSF53474">
    <property type="entry name" value="alpha/beta-Hydrolases"/>
    <property type="match status" value="1"/>
</dbReference>
<dbReference type="OrthoDB" id="443318at2759"/>
<comment type="similarity">
    <text evidence="1 2">Belongs to the peptidase S10 family.</text>
</comment>